<keyword evidence="7 9" id="KW-0472">Membrane</keyword>
<dbReference type="Gene3D" id="3.40.50.11690">
    <property type="entry name" value="Cell division protein FtsQ/DivIB"/>
    <property type="match status" value="1"/>
</dbReference>
<feature type="region of interest" description="Disordered" evidence="10">
    <location>
        <begin position="1"/>
        <end position="21"/>
    </location>
</feature>
<evidence type="ECO:0000256" key="9">
    <source>
        <dbReference type="HAMAP-Rule" id="MF_00911"/>
    </source>
</evidence>
<accession>A0A1G6YKB0</accession>
<dbReference type="Pfam" id="PF03799">
    <property type="entry name" value="FtsQ_DivIB_C"/>
    <property type="match status" value="1"/>
</dbReference>
<feature type="domain" description="POTRA" evidence="11">
    <location>
        <begin position="61"/>
        <end position="129"/>
    </location>
</feature>
<keyword evidence="8 9" id="KW-0131">Cell cycle</keyword>
<dbReference type="InterPro" id="IPR013685">
    <property type="entry name" value="POTRA_FtsQ_type"/>
</dbReference>
<keyword evidence="5 9" id="KW-0812">Transmembrane</keyword>
<proteinExistence type="inferred from homology"/>
<dbReference type="AlphaFoldDB" id="A0A1G6YKB0"/>
<comment type="similarity">
    <text evidence="9">Belongs to the FtsQ/DivIB family. FtsQ subfamily.</text>
</comment>
<dbReference type="InterPro" id="IPR026579">
    <property type="entry name" value="FtsQ"/>
</dbReference>
<evidence type="ECO:0000313" key="13">
    <source>
        <dbReference type="Proteomes" id="UP000243205"/>
    </source>
</evidence>
<evidence type="ECO:0000256" key="6">
    <source>
        <dbReference type="ARBA" id="ARBA00022989"/>
    </source>
</evidence>
<comment type="function">
    <text evidence="9">Essential cell division protein.</text>
</comment>
<dbReference type="PANTHER" id="PTHR35851:SF1">
    <property type="entry name" value="CELL DIVISION PROTEIN FTSQ"/>
    <property type="match status" value="1"/>
</dbReference>
<evidence type="ECO:0000256" key="5">
    <source>
        <dbReference type="ARBA" id="ARBA00022692"/>
    </source>
</evidence>
<dbReference type="GO" id="GO:0005886">
    <property type="term" value="C:plasma membrane"/>
    <property type="evidence" value="ECO:0007669"/>
    <property type="project" value="UniProtKB-SubCell"/>
</dbReference>
<evidence type="ECO:0000256" key="1">
    <source>
        <dbReference type="ARBA" id="ARBA00004370"/>
    </source>
</evidence>
<evidence type="ECO:0000259" key="11">
    <source>
        <dbReference type="PROSITE" id="PS51779"/>
    </source>
</evidence>
<evidence type="ECO:0000256" key="3">
    <source>
        <dbReference type="ARBA" id="ARBA00022519"/>
    </source>
</evidence>
<keyword evidence="6 9" id="KW-1133">Transmembrane helix</keyword>
<dbReference type="InterPro" id="IPR045335">
    <property type="entry name" value="FtsQ_C_sf"/>
</dbReference>
<dbReference type="EMBL" id="FNAQ01000002">
    <property type="protein sequence ID" value="SDD90808.1"/>
    <property type="molecule type" value="Genomic_DNA"/>
</dbReference>
<dbReference type="PROSITE" id="PS51779">
    <property type="entry name" value="POTRA"/>
    <property type="match status" value="1"/>
</dbReference>
<gene>
    <name evidence="9" type="primary">ftsQ</name>
    <name evidence="12" type="ORF">SAMN05661003_10282</name>
</gene>
<evidence type="ECO:0000313" key="12">
    <source>
        <dbReference type="EMBL" id="SDD90808.1"/>
    </source>
</evidence>
<reference evidence="13" key="1">
    <citation type="submission" date="2016-10" db="EMBL/GenBank/DDBJ databases">
        <authorList>
            <person name="Varghese N."/>
            <person name="Submissions S."/>
        </authorList>
    </citation>
    <scope>NUCLEOTIDE SEQUENCE [LARGE SCALE GENOMIC DNA]</scope>
    <source>
        <strain evidence="13">DSM 8987</strain>
    </source>
</reference>
<keyword evidence="2 9" id="KW-1003">Cell membrane</keyword>
<dbReference type="HAMAP" id="MF_00911">
    <property type="entry name" value="FtsQ_subfam"/>
    <property type="match status" value="1"/>
</dbReference>
<keyword evidence="13" id="KW-1185">Reference proteome</keyword>
<dbReference type="Proteomes" id="UP000243205">
    <property type="component" value="Unassembled WGS sequence"/>
</dbReference>
<dbReference type="OrthoDB" id="5510599at2"/>
<comment type="subcellular location">
    <subcellularLocation>
        <location evidence="9">Cell membrane</location>
        <topology evidence="9">Single-pass type II membrane protein</topology>
    </subcellularLocation>
    <subcellularLocation>
        <location evidence="1">Membrane</location>
    </subcellularLocation>
    <text evidence="9">Localizes to the division septum.</text>
</comment>
<dbReference type="PANTHER" id="PTHR35851">
    <property type="entry name" value="CELL DIVISION PROTEIN FTSQ"/>
    <property type="match status" value="1"/>
</dbReference>
<name>A0A1G6YKB0_9BACT</name>
<dbReference type="GO" id="GO:0090529">
    <property type="term" value="P:cell septum assembly"/>
    <property type="evidence" value="ECO:0007669"/>
    <property type="project" value="InterPro"/>
</dbReference>
<evidence type="ECO:0000256" key="4">
    <source>
        <dbReference type="ARBA" id="ARBA00022618"/>
    </source>
</evidence>
<dbReference type="GO" id="GO:0043093">
    <property type="term" value="P:FtsZ-dependent cytokinesis"/>
    <property type="evidence" value="ECO:0007669"/>
    <property type="project" value="UniProtKB-UniRule"/>
</dbReference>
<organism evidence="12 13">
    <name type="scientific">Desulfuromonas thiophila</name>
    <dbReference type="NCBI Taxonomy" id="57664"/>
    <lineage>
        <taxon>Bacteria</taxon>
        <taxon>Pseudomonadati</taxon>
        <taxon>Thermodesulfobacteriota</taxon>
        <taxon>Desulfuromonadia</taxon>
        <taxon>Desulfuromonadales</taxon>
        <taxon>Desulfuromonadaceae</taxon>
        <taxon>Desulfuromonas</taxon>
    </lineage>
</organism>
<dbReference type="InterPro" id="IPR034746">
    <property type="entry name" value="POTRA"/>
</dbReference>
<sequence length="272" mass="31406">MRPTRPPLNGDSRPNRRKREAKKPKRSLFRFFYSLLMLLCALLLAAAVVLLVQVLSQSDYFRVEQIEVEGCQRLDAETVIALSDIRQGMRTFDVDLDRVGRRLQESDWIGRAEVTRILPRRLVIRIVERQPVFILNLDYLYYVDDDGVIFRALHQGDPLDLPLAAGLSREQLLQQREASQDLLRQTAALVLELRARKRFTLAQVAQIRMDPASGLELYTQPAAVAVRLGRDDHAGKLDRLEQIYSRLQPQLESLSYIDLNVPDKVIVKQRHW</sequence>
<evidence type="ECO:0000256" key="7">
    <source>
        <dbReference type="ARBA" id="ARBA00023136"/>
    </source>
</evidence>
<dbReference type="Pfam" id="PF08478">
    <property type="entry name" value="POTRA_1"/>
    <property type="match status" value="1"/>
</dbReference>
<evidence type="ECO:0000256" key="2">
    <source>
        <dbReference type="ARBA" id="ARBA00022475"/>
    </source>
</evidence>
<protein>
    <recommendedName>
        <fullName evidence="9">Cell division protein FtsQ</fullName>
    </recommendedName>
</protein>
<keyword evidence="3" id="KW-0997">Cell inner membrane</keyword>
<evidence type="ECO:0000256" key="8">
    <source>
        <dbReference type="ARBA" id="ARBA00023306"/>
    </source>
</evidence>
<keyword evidence="4 9" id="KW-0132">Cell division</keyword>
<dbReference type="GO" id="GO:0032153">
    <property type="term" value="C:cell division site"/>
    <property type="evidence" value="ECO:0007669"/>
    <property type="project" value="UniProtKB-UniRule"/>
</dbReference>
<dbReference type="STRING" id="57664.SAMN05661003_10282"/>
<dbReference type="InterPro" id="IPR005548">
    <property type="entry name" value="Cell_div_FtsQ/DivIB_C"/>
</dbReference>
<dbReference type="Gene3D" id="3.10.20.310">
    <property type="entry name" value="membrane protein fhac"/>
    <property type="match status" value="1"/>
</dbReference>
<evidence type="ECO:0000256" key="10">
    <source>
        <dbReference type="SAM" id="MobiDB-lite"/>
    </source>
</evidence>